<dbReference type="AlphaFoldDB" id="A0A1W1HHW8"/>
<proteinExistence type="predicted"/>
<evidence type="ECO:0000313" key="1">
    <source>
        <dbReference type="EMBL" id="SLM32023.1"/>
    </source>
</evidence>
<reference evidence="1 2" key="1">
    <citation type="submission" date="2017-03" db="EMBL/GenBank/DDBJ databases">
        <authorList>
            <person name="Afonso C.L."/>
            <person name="Miller P.J."/>
            <person name="Scott M.A."/>
            <person name="Spackman E."/>
            <person name="Goraichik I."/>
            <person name="Dimitrov K.M."/>
            <person name="Suarez D.L."/>
            <person name="Swayne D.E."/>
        </authorList>
    </citation>
    <scope>NUCLEOTIDE SEQUENCE [LARGE SCALE GENOMIC DNA]</scope>
    <source>
        <strain evidence="1">PRJEB14757</strain>
    </source>
</reference>
<protein>
    <submittedName>
        <fullName evidence="1">Uncharacterized protein</fullName>
    </submittedName>
</protein>
<dbReference type="EMBL" id="FWEV01000296">
    <property type="protein sequence ID" value="SLM32023.1"/>
    <property type="molecule type" value="Genomic_DNA"/>
</dbReference>
<accession>A0A1W1HHW8</accession>
<sequence>MFISPTAADDWQEDVLGDDVLEDGEEMEVSFSSDENVALWDIMVEDDEENGIT</sequence>
<keyword evidence="2" id="KW-1185">Reference proteome</keyword>
<dbReference type="RefSeq" id="WP_186441143.1">
    <property type="nucleotide sequence ID" value="NZ_LT828542.1"/>
</dbReference>
<gene>
    <name evidence="1" type="ORF">MTBBW1_530028</name>
</gene>
<name>A0A1W1HHW8_9BACT</name>
<evidence type="ECO:0000313" key="2">
    <source>
        <dbReference type="Proteomes" id="UP000191931"/>
    </source>
</evidence>
<organism evidence="1 2">
    <name type="scientific">Desulfamplus magnetovallimortis</name>
    <dbReference type="NCBI Taxonomy" id="1246637"/>
    <lineage>
        <taxon>Bacteria</taxon>
        <taxon>Pseudomonadati</taxon>
        <taxon>Thermodesulfobacteriota</taxon>
        <taxon>Desulfobacteria</taxon>
        <taxon>Desulfobacterales</taxon>
        <taxon>Desulfobacteraceae</taxon>
        <taxon>Desulfamplus</taxon>
    </lineage>
</organism>
<dbReference type="STRING" id="1246637.MTBBW1_530028"/>
<dbReference type="Proteomes" id="UP000191931">
    <property type="component" value="Unassembled WGS sequence"/>
</dbReference>